<gene>
    <name evidence="1" type="ORF">Q8A67_011281</name>
</gene>
<dbReference type="AlphaFoldDB" id="A0AA88PZ13"/>
<dbReference type="EMBL" id="JAUYZG010000010">
    <property type="protein sequence ID" value="KAK2896793.1"/>
    <property type="molecule type" value="Genomic_DNA"/>
</dbReference>
<accession>A0AA88PZ13</accession>
<reference evidence="1" key="1">
    <citation type="submission" date="2023-08" db="EMBL/GenBank/DDBJ databases">
        <title>Chromosome-level Genome Assembly of mud carp (Cirrhinus molitorella).</title>
        <authorList>
            <person name="Liu H."/>
        </authorList>
    </citation>
    <scope>NUCLEOTIDE SEQUENCE</scope>
    <source>
        <strain evidence="1">Prfri</strain>
        <tissue evidence="1">Muscle</tissue>
    </source>
</reference>
<protein>
    <submittedName>
        <fullName evidence="1">Uncharacterized protein</fullName>
    </submittedName>
</protein>
<keyword evidence="2" id="KW-1185">Reference proteome</keyword>
<evidence type="ECO:0000313" key="1">
    <source>
        <dbReference type="EMBL" id="KAK2896793.1"/>
    </source>
</evidence>
<name>A0AA88PZ13_9TELE</name>
<sequence length="172" mass="19850">MRSYSLINRYLQGRRELSDLRELCMYAQVCGGEEETPVGKGDAEDQGGICTPRSSLFTPAVSHAADGKNKKRVKKQRGWRVTHQARKAERERMMKTCQWTLRFRKGRQWGKGEQQRKSTVTPRLLGMWLGERHRGRNLSVRGPAENIIGSARLWGRKRRKKEGPSKTDLALW</sequence>
<organism evidence="1 2">
    <name type="scientific">Cirrhinus molitorella</name>
    <name type="common">mud carp</name>
    <dbReference type="NCBI Taxonomy" id="172907"/>
    <lineage>
        <taxon>Eukaryota</taxon>
        <taxon>Metazoa</taxon>
        <taxon>Chordata</taxon>
        <taxon>Craniata</taxon>
        <taxon>Vertebrata</taxon>
        <taxon>Euteleostomi</taxon>
        <taxon>Actinopterygii</taxon>
        <taxon>Neopterygii</taxon>
        <taxon>Teleostei</taxon>
        <taxon>Ostariophysi</taxon>
        <taxon>Cypriniformes</taxon>
        <taxon>Cyprinidae</taxon>
        <taxon>Labeoninae</taxon>
        <taxon>Labeonini</taxon>
        <taxon>Cirrhinus</taxon>
    </lineage>
</organism>
<proteinExistence type="predicted"/>
<comment type="caution">
    <text evidence="1">The sequence shown here is derived from an EMBL/GenBank/DDBJ whole genome shotgun (WGS) entry which is preliminary data.</text>
</comment>
<dbReference type="Proteomes" id="UP001187343">
    <property type="component" value="Unassembled WGS sequence"/>
</dbReference>
<evidence type="ECO:0000313" key="2">
    <source>
        <dbReference type="Proteomes" id="UP001187343"/>
    </source>
</evidence>